<sequence>MAPTPVLPNEILQLLFRHFCSHCRNEHISILQSSTQQIHQGKPLEKASRESDHHTLWSLCLVSKQFRDLAQPLLYHQFIVGYGIEGRMYDSERQRLLAFTQTVMRRRDLARKIDRVFIHRGLVDSLCDVERLLATLRRAAVVSNPCLFSSPEMISSKWARERDYAMFKRTFTPVPDGQPFWAAGTIEHEQYLAMEVVAALVALLPKLAHLVIQNRSSWPNVKGSYPISPQVFDIRNPSVKTLETGLPMKNMMGIIDAAVNLETLHLDAIDETYDFEFEQTIGKECPAMPKLRHIRFTRSKIQLHYMRTIVGKCTGSLETFFYEVWREPRRFESCIQEIFIARSSRTHYESNISERTVPPTTPVRLSHVFQILSAHKGTLKRLHLDYRGASQRHTCELPTWSLRDFSALTNIFYGAYEIYPILDALRKNQPQNSALPISLKSLALAGVGAYIPAIDYSVFPADRQTEPEGAPERFALFSLAEARANWPAQFANLEQVDYSFEKELLGAHDLADLTRVFTSSGVRFSHKHIDSPTT</sequence>
<evidence type="ECO:0000313" key="1">
    <source>
        <dbReference type="EMBL" id="KAK5995561.1"/>
    </source>
</evidence>
<gene>
    <name evidence="1" type="ORF">PT974_03973</name>
</gene>
<dbReference type="Proteomes" id="UP001338125">
    <property type="component" value="Unassembled WGS sequence"/>
</dbReference>
<evidence type="ECO:0008006" key="3">
    <source>
        <dbReference type="Google" id="ProtNLM"/>
    </source>
</evidence>
<organism evidence="1 2">
    <name type="scientific">Cladobotryum mycophilum</name>
    <dbReference type="NCBI Taxonomy" id="491253"/>
    <lineage>
        <taxon>Eukaryota</taxon>
        <taxon>Fungi</taxon>
        <taxon>Dikarya</taxon>
        <taxon>Ascomycota</taxon>
        <taxon>Pezizomycotina</taxon>
        <taxon>Sordariomycetes</taxon>
        <taxon>Hypocreomycetidae</taxon>
        <taxon>Hypocreales</taxon>
        <taxon>Hypocreaceae</taxon>
        <taxon>Cladobotryum</taxon>
    </lineage>
</organism>
<proteinExistence type="predicted"/>
<name>A0ABR0STT1_9HYPO</name>
<protein>
    <recommendedName>
        <fullName evidence="3">F-box domain-containing protein</fullName>
    </recommendedName>
</protein>
<accession>A0ABR0STT1</accession>
<evidence type="ECO:0000313" key="2">
    <source>
        <dbReference type="Proteomes" id="UP001338125"/>
    </source>
</evidence>
<keyword evidence="2" id="KW-1185">Reference proteome</keyword>
<reference evidence="1 2" key="1">
    <citation type="submission" date="2024-01" db="EMBL/GenBank/DDBJ databases">
        <title>Complete genome of Cladobotryum mycophilum ATHUM6906.</title>
        <authorList>
            <person name="Christinaki A.C."/>
            <person name="Myridakis A.I."/>
            <person name="Kouvelis V.N."/>
        </authorList>
    </citation>
    <scope>NUCLEOTIDE SEQUENCE [LARGE SCALE GENOMIC DNA]</scope>
    <source>
        <strain evidence="1 2">ATHUM6906</strain>
    </source>
</reference>
<comment type="caution">
    <text evidence="1">The sequence shown here is derived from an EMBL/GenBank/DDBJ whole genome shotgun (WGS) entry which is preliminary data.</text>
</comment>
<dbReference type="EMBL" id="JAVFKD010000004">
    <property type="protein sequence ID" value="KAK5995561.1"/>
    <property type="molecule type" value="Genomic_DNA"/>
</dbReference>